<comment type="caution">
    <text evidence="1">The sequence shown here is derived from an EMBL/GenBank/DDBJ whole genome shotgun (WGS) entry which is preliminary data.</text>
</comment>
<name>A0ABQ3PJS5_9ACTN</name>
<accession>A0ABQ3PJS5</accession>
<organism evidence="1 2">
    <name type="scientific">Streptomyces hydrogenans</name>
    <dbReference type="NCBI Taxonomy" id="1873719"/>
    <lineage>
        <taxon>Bacteria</taxon>
        <taxon>Bacillati</taxon>
        <taxon>Actinomycetota</taxon>
        <taxon>Actinomycetes</taxon>
        <taxon>Kitasatosporales</taxon>
        <taxon>Streptomycetaceae</taxon>
        <taxon>Streptomyces</taxon>
    </lineage>
</organism>
<sequence>MPTFALVLLAMFAIDRATRAWTFHVSMRGAPPADRPAIMREHKNMWQIRRKPPTMY</sequence>
<dbReference type="EMBL" id="BNDW01000068">
    <property type="protein sequence ID" value="GHI25276.1"/>
    <property type="molecule type" value="Genomic_DNA"/>
</dbReference>
<gene>
    <name evidence="1" type="ORF">Shyd_66470</name>
</gene>
<protein>
    <recommendedName>
        <fullName evidence="3">Secreted protein</fullName>
    </recommendedName>
</protein>
<evidence type="ECO:0000313" key="2">
    <source>
        <dbReference type="Proteomes" id="UP001052739"/>
    </source>
</evidence>
<keyword evidence="2" id="KW-1185">Reference proteome</keyword>
<evidence type="ECO:0000313" key="1">
    <source>
        <dbReference type="EMBL" id="GHI25276.1"/>
    </source>
</evidence>
<dbReference type="RefSeq" id="WP_226652501.1">
    <property type="nucleotide sequence ID" value="NZ_BNDW01000068.1"/>
</dbReference>
<proteinExistence type="predicted"/>
<evidence type="ECO:0008006" key="3">
    <source>
        <dbReference type="Google" id="ProtNLM"/>
    </source>
</evidence>
<dbReference type="Proteomes" id="UP001052739">
    <property type="component" value="Unassembled WGS sequence"/>
</dbReference>
<reference evidence="1" key="1">
    <citation type="submission" date="2024-05" db="EMBL/GenBank/DDBJ databases">
        <title>Whole genome shotgun sequence of Streptomyces hydrogenans NBRC 13475.</title>
        <authorList>
            <person name="Komaki H."/>
            <person name="Tamura T."/>
        </authorList>
    </citation>
    <scope>NUCLEOTIDE SEQUENCE</scope>
    <source>
        <strain evidence="1">NBRC 13475</strain>
    </source>
</reference>